<dbReference type="InterPro" id="IPR023828">
    <property type="entry name" value="Peptidase_S8_Ser-AS"/>
</dbReference>
<feature type="compositionally biased region" description="Basic and acidic residues" evidence="7">
    <location>
        <begin position="102"/>
        <end position="113"/>
    </location>
</feature>
<protein>
    <submittedName>
        <fullName evidence="9">S8 family serine peptidase</fullName>
    </submittedName>
</protein>
<evidence type="ECO:0000256" key="1">
    <source>
        <dbReference type="ARBA" id="ARBA00011073"/>
    </source>
</evidence>
<feature type="active site" description="Charge relay system" evidence="5">
    <location>
        <position position="239"/>
    </location>
</feature>
<dbReference type="Pfam" id="PF00082">
    <property type="entry name" value="Peptidase_S8"/>
    <property type="match status" value="1"/>
</dbReference>
<dbReference type="EMBL" id="JBHUFV010000061">
    <property type="protein sequence ID" value="MFD1937715.1"/>
    <property type="molecule type" value="Genomic_DNA"/>
</dbReference>
<keyword evidence="10" id="KW-1185">Reference proteome</keyword>
<accession>A0ABW4T6W6</accession>
<evidence type="ECO:0000256" key="5">
    <source>
        <dbReference type="PROSITE-ProRule" id="PRU01240"/>
    </source>
</evidence>
<dbReference type="RefSeq" id="WP_379579149.1">
    <property type="nucleotide sequence ID" value="NZ_JBHUFV010000061.1"/>
</dbReference>
<comment type="caution">
    <text evidence="9">The sequence shown here is derived from an EMBL/GenBank/DDBJ whole genome shotgun (WGS) entry which is preliminary data.</text>
</comment>
<feature type="compositionally biased region" description="Low complexity" evidence="7">
    <location>
        <begin position="119"/>
        <end position="130"/>
    </location>
</feature>
<evidence type="ECO:0000256" key="6">
    <source>
        <dbReference type="RuleBase" id="RU003355"/>
    </source>
</evidence>
<keyword evidence="4 5" id="KW-0720">Serine protease</keyword>
<dbReference type="PROSITE" id="PS51892">
    <property type="entry name" value="SUBTILASE"/>
    <property type="match status" value="1"/>
</dbReference>
<dbReference type="Proteomes" id="UP001597368">
    <property type="component" value="Unassembled WGS sequence"/>
</dbReference>
<dbReference type="InterPro" id="IPR023827">
    <property type="entry name" value="Peptidase_S8_Asp-AS"/>
</dbReference>
<keyword evidence="2 5" id="KW-0645">Protease</keyword>
<dbReference type="PRINTS" id="PR00723">
    <property type="entry name" value="SUBTILISIN"/>
</dbReference>
<proteinExistence type="inferred from homology"/>
<dbReference type="InterPro" id="IPR022398">
    <property type="entry name" value="Peptidase_S8_His-AS"/>
</dbReference>
<feature type="region of interest" description="Disordered" evidence="7">
    <location>
        <begin position="102"/>
        <end position="150"/>
    </location>
</feature>
<feature type="compositionally biased region" description="Basic and acidic residues" evidence="7">
    <location>
        <begin position="357"/>
        <end position="374"/>
    </location>
</feature>
<evidence type="ECO:0000313" key="10">
    <source>
        <dbReference type="Proteomes" id="UP001597368"/>
    </source>
</evidence>
<dbReference type="InterPro" id="IPR050131">
    <property type="entry name" value="Peptidase_S8_subtilisin-like"/>
</dbReference>
<organism evidence="9 10">
    <name type="scientific">Nonomuraea mangrovi</name>
    <dbReference type="NCBI Taxonomy" id="2316207"/>
    <lineage>
        <taxon>Bacteria</taxon>
        <taxon>Bacillati</taxon>
        <taxon>Actinomycetota</taxon>
        <taxon>Actinomycetes</taxon>
        <taxon>Streptosporangiales</taxon>
        <taxon>Streptosporangiaceae</taxon>
        <taxon>Nonomuraea</taxon>
    </lineage>
</organism>
<dbReference type="PROSITE" id="PS00138">
    <property type="entry name" value="SUBTILASE_SER"/>
    <property type="match status" value="1"/>
</dbReference>
<comment type="similarity">
    <text evidence="1 5 6">Belongs to the peptidase S8 family.</text>
</comment>
<dbReference type="InterPro" id="IPR015500">
    <property type="entry name" value="Peptidase_S8_subtilisin-rel"/>
</dbReference>
<feature type="domain" description="Peptidase S8/S53" evidence="8">
    <location>
        <begin position="176"/>
        <end position="524"/>
    </location>
</feature>
<evidence type="ECO:0000259" key="8">
    <source>
        <dbReference type="Pfam" id="PF00082"/>
    </source>
</evidence>
<dbReference type="PANTHER" id="PTHR43806:SF11">
    <property type="entry name" value="CEREVISIN-RELATED"/>
    <property type="match status" value="1"/>
</dbReference>
<dbReference type="PROSITE" id="PS00137">
    <property type="entry name" value="SUBTILASE_HIS"/>
    <property type="match status" value="1"/>
</dbReference>
<evidence type="ECO:0000313" key="9">
    <source>
        <dbReference type="EMBL" id="MFD1937715.1"/>
    </source>
</evidence>
<evidence type="ECO:0000256" key="7">
    <source>
        <dbReference type="SAM" id="MobiDB-lite"/>
    </source>
</evidence>
<evidence type="ECO:0000256" key="4">
    <source>
        <dbReference type="ARBA" id="ARBA00022825"/>
    </source>
</evidence>
<evidence type="ECO:0000256" key="2">
    <source>
        <dbReference type="ARBA" id="ARBA00022670"/>
    </source>
</evidence>
<reference evidence="10" key="1">
    <citation type="journal article" date="2019" name="Int. J. Syst. Evol. Microbiol.">
        <title>The Global Catalogue of Microorganisms (GCM) 10K type strain sequencing project: providing services to taxonomists for standard genome sequencing and annotation.</title>
        <authorList>
            <consortium name="The Broad Institute Genomics Platform"/>
            <consortium name="The Broad Institute Genome Sequencing Center for Infectious Disease"/>
            <person name="Wu L."/>
            <person name="Ma J."/>
        </authorList>
    </citation>
    <scope>NUCLEOTIDE SEQUENCE [LARGE SCALE GENOMIC DNA]</scope>
    <source>
        <strain evidence="10">ICMP 6774ER</strain>
    </source>
</reference>
<dbReference type="Gene3D" id="3.40.50.200">
    <property type="entry name" value="Peptidase S8/S53 domain"/>
    <property type="match status" value="1"/>
</dbReference>
<name>A0ABW4T6W6_9ACTN</name>
<gene>
    <name evidence="9" type="ORF">ACFSKW_40230</name>
</gene>
<sequence>MAIPLAACGSTQPRLDSSPGTDYLVFYAAGGQDKALEAIETSGGRPLSTEPRLGYVVAHGVVASFLETLSNDKAIVGISTDRPIGFTSAAVQQQWAAAHPEWAGDHVDARRPSLPEGPAARTGTTSTAAAPDVAAGRKSASRKTAGKNALEPLAARQWDMKMIGADRANTIAPGDKKVLVGVIDTGIDGKHPDIAPNFNRALSRNFVTDRPKDPNGQPFDGPCEVRTCQDPVDADDDGHGTHVASTIGSPINGKGIAGVAPNVQLVNIRAGQDSGMFFLKPSLDALTYAADNGIDVVNMSYYLDPWLFNCPNNKADSERERLEQRGIITGMQRALDYARSKGVTLIAAIGNGSTDLGRPRKDEQSPDYPKNTERTRAIDNSCLNVPTESEGVIAISGLGPSGRKALYSDYGVEQTDLSAPGGDVLDGGGVSTSRSILAAAPTAVMRATNKIDAAGRPKTTEVVRDCHGGQCSYYQYLDGTSMAAPHATGVAAILISRFGRPGPGGTSMDPASVERLLYSSATPKACPVPRAYKYRYFGQEETHVCEGDTAKNGFYGRGVINAYKAATIAP</sequence>
<dbReference type="InterPro" id="IPR036852">
    <property type="entry name" value="Peptidase_S8/S53_dom_sf"/>
</dbReference>
<feature type="active site" description="Charge relay system" evidence="5">
    <location>
        <position position="184"/>
    </location>
</feature>
<dbReference type="PANTHER" id="PTHR43806">
    <property type="entry name" value="PEPTIDASE S8"/>
    <property type="match status" value="1"/>
</dbReference>
<dbReference type="InterPro" id="IPR000209">
    <property type="entry name" value="Peptidase_S8/S53_dom"/>
</dbReference>
<keyword evidence="3 5" id="KW-0378">Hydrolase</keyword>
<feature type="active site" description="Charge relay system" evidence="5">
    <location>
        <position position="481"/>
    </location>
</feature>
<evidence type="ECO:0000256" key="3">
    <source>
        <dbReference type="ARBA" id="ARBA00022801"/>
    </source>
</evidence>
<feature type="region of interest" description="Disordered" evidence="7">
    <location>
        <begin position="354"/>
        <end position="374"/>
    </location>
</feature>
<dbReference type="PROSITE" id="PS00136">
    <property type="entry name" value="SUBTILASE_ASP"/>
    <property type="match status" value="1"/>
</dbReference>
<dbReference type="SUPFAM" id="SSF52743">
    <property type="entry name" value="Subtilisin-like"/>
    <property type="match status" value="1"/>
</dbReference>